<keyword evidence="3" id="KW-0472">Membrane</keyword>
<organism evidence="5 6">
    <name type="scientific">Cohaesibacter gelatinilyticus</name>
    <dbReference type="NCBI Taxonomy" id="372072"/>
    <lineage>
        <taxon>Bacteria</taxon>
        <taxon>Pseudomonadati</taxon>
        <taxon>Pseudomonadota</taxon>
        <taxon>Alphaproteobacteria</taxon>
        <taxon>Hyphomicrobiales</taxon>
        <taxon>Cohaesibacteraceae</taxon>
    </lineage>
</organism>
<dbReference type="Pfam" id="PF01266">
    <property type="entry name" value="DAO"/>
    <property type="match status" value="1"/>
</dbReference>
<evidence type="ECO:0000256" key="1">
    <source>
        <dbReference type="ARBA" id="ARBA00009410"/>
    </source>
</evidence>
<dbReference type="EMBL" id="OBEL01000001">
    <property type="protein sequence ID" value="SNZ07350.1"/>
    <property type="molecule type" value="Genomic_DNA"/>
</dbReference>
<dbReference type="PANTHER" id="PTHR13847">
    <property type="entry name" value="SARCOSINE DEHYDROGENASE-RELATED"/>
    <property type="match status" value="1"/>
</dbReference>
<dbReference type="InterPro" id="IPR036188">
    <property type="entry name" value="FAD/NAD-bd_sf"/>
</dbReference>
<dbReference type="PANTHER" id="PTHR13847:SF280">
    <property type="entry name" value="D-AMINO ACID DEHYDROGENASE"/>
    <property type="match status" value="1"/>
</dbReference>
<keyword evidence="2" id="KW-0560">Oxidoreductase</keyword>
<dbReference type="InterPro" id="IPR006076">
    <property type="entry name" value="FAD-dep_OxRdtase"/>
</dbReference>
<dbReference type="Gene3D" id="3.30.9.10">
    <property type="entry name" value="D-Amino Acid Oxidase, subunit A, domain 2"/>
    <property type="match status" value="2"/>
</dbReference>
<evidence type="ECO:0000259" key="4">
    <source>
        <dbReference type="Pfam" id="PF01266"/>
    </source>
</evidence>
<feature type="transmembrane region" description="Helical" evidence="3">
    <location>
        <begin position="20"/>
        <end position="40"/>
    </location>
</feature>
<keyword evidence="3" id="KW-0812">Transmembrane</keyword>
<evidence type="ECO:0000313" key="6">
    <source>
        <dbReference type="Proteomes" id="UP000219439"/>
    </source>
</evidence>
<dbReference type="AlphaFoldDB" id="A0A285ND21"/>
<reference evidence="5 6" key="1">
    <citation type="submission" date="2017-09" db="EMBL/GenBank/DDBJ databases">
        <authorList>
            <person name="Ehlers B."/>
            <person name="Leendertz F.H."/>
        </authorList>
    </citation>
    <scope>NUCLEOTIDE SEQUENCE [LARGE SCALE GENOMIC DNA]</scope>
    <source>
        <strain evidence="5 6">DSM 18289</strain>
    </source>
</reference>
<evidence type="ECO:0000256" key="2">
    <source>
        <dbReference type="ARBA" id="ARBA00023002"/>
    </source>
</evidence>
<keyword evidence="6" id="KW-1185">Reference proteome</keyword>
<dbReference type="RefSeq" id="WP_097152144.1">
    <property type="nucleotide sequence ID" value="NZ_OBEL01000001.1"/>
</dbReference>
<keyword evidence="3" id="KW-1133">Transmembrane helix</keyword>
<feature type="domain" description="FAD dependent oxidoreductase" evidence="4">
    <location>
        <begin position="22"/>
        <end position="418"/>
    </location>
</feature>
<accession>A0A285ND21</accession>
<name>A0A285ND21_9HYPH</name>
<protein>
    <submittedName>
        <fullName evidence="5">Glycine/D-amino acid oxidase</fullName>
    </submittedName>
</protein>
<dbReference type="GO" id="GO:0008718">
    <property type="term" value="F:D-amino-acid dehydrogenase activity"/>
    <property type="evidence" value="ECO:0007669"/>
    <property type="project" value="TreeGrafter"/>
</dbReference>
<dbReference type="Gene3D" id="3.50.50.60">
    <property type="entry name" value="FAD/NAD(P)-binding domain"/>
    <property type="match status" value="2"/>
</dbReference>
<proteinExistence type="inferred from homology"/>
<dbReference type="GO" id="GO:0005886">
    <property type="term" value="C:plasma membrane"/>
    <property type="evidence" value="ECO:0007669"/>
    <property type="project" value="TreeGrafter"/>
</dbReference>
<dbReference type="SUPFAM" id="SSF51905">
    <property type="entry name" value="FAD/NAD(P)-binding domain"/>
    <property type="match status" value="1"/>
</dbReference>
<evidence type="ECO:0000313" key="5">
    <source>
        <dbReference type="EMBL" id="SNZ07350.1"/>
    </source>
</evidence>
<dbReference type="GO" id="GO:0055130">
    <property type="term" value="P:D-alanine catabolic process"/>
    <property type="evidence" value="ECO:0007669"/>
    <property type="project" value="TreeGrafter"/>
</dbReference>
<dbReference type="OrthoDB" id="9787190at2"/>
<gene>
    <name evidence="5" type="ORF">SAMN06265368_0868</name>
</gene>
<evidence type="ECO:0000256" key="3">
    <source>
        <dbReference type="SAM" id="Phobius"/>
    </source>
</evidence>
<comment type="similarity">
    <text evidence="1">Belongs to the DadA oxidoreductase family.</text>
</comment>
<dbReference type="Proteomes" id="UP000219439">
    <property type="component" value="Unassembled WGS sequence"/>
</dbReference>
<dbReference type="GO" id="GO:0005737">
    <property type="term" value="C:cytoplasm"/>
    <property type="evidence" value="ECO:0007669"/>
    <property type="project" value="TreeGrafter"/>
</dbReference>
<sequence>MISRITINTPVLFQDALPDSVDVVIIGGGVIGIFSALYLARRGKKVIVCEKGRIAGEQSSRNWGWIRQHGRDEAEVPIATQALSLWHEINEETNGACGVKTTGVQYLASTESEMQKLEEWLDIAHKYDIPTRRLTGDEVFTSFGGQSTNKWVGGTLTENDAKGEPWQAVPSVAKFAHEKGVLIRENCAVRALDIEAGVLKAVVTEAGTIKTEQAILAAGAWSSLFARAHDINIPQLCVKSSVLQTQEMPDFHAPNSTDEKLALRRRDDGGFTLAVSDGHDFYLGPDAFRHFASYLEVMKDSFADTSFHLAAPRDFPDAWGIARSWPKEGPSPFEACRVLEPEPNRKFLKLMQERWSERFPKLEKVQIKEAWAGMIDAMPDVVPIVDRVPHLQGLIVATGMSGHGFGIGPGMGMAIAKMICGEAVDHDMSRFRFNRFSDGSRLIMGPAL</sequence>